<feature type="transmembrane region" description="Helical" evidence="2">
    <location>
        <begin position="465"/>
        <end position="482"/>
    </location>
</feature>
<keyword evidence="2" id="KW-0472">Membrane</keyword>
<dbReference type="SUPFAM" id="SSF50939">
    <property type="entry name" value="Sialidases"/>
    <property type="match status" value="1"/>
</dbReference>
<name>A0A6J6E744_9ZZZZ</name>
<evidence type="ECO:0000313" key="3">
    <source>
        <dbReference type="EMBL" id="CAB4571089.1"/>
    </source>
</evidence>
<dbReference type="CDD" id="cd15482">
    <property type="entry name" value="Sialidase_non-viral"/>
    <property type="match status" value="1"/>
</dbReference>
<protein>
    <submittedName>
        <fullName evidence="3">Unannotated protein</fullName>
    </submittedName>
</protein>
<dbReference type="InterPro" id="IPR036278">
    <property type="entry name" value="Sialidase_sf"/>
</dbReference>
<gene>
    <name evidence="3" type="ORF">UFOPK1591_01302</name>
</gene>
<evidence type="ECO:0000256" key="1">
    <source>
        <dbReference type="SAM" id="MobiDB-lite"/>
    </source>
</evidence>
<evidence type="ECO:0000256" key="2">
    <source>
        <dbReference type="SAM" id="Phobius"/>
    </source>
</evidence>
<organism evidence="3">
    <name type="scientific">freshwater metagenome</name>
    <dbReference type="NCBI Taxonomy" id="449393"/>
    <lineage>
        <taxon>unclassified sequences</taxon>
        <taxon>metagenomes</taxon>
        <taxon>ecological metagenomes</taxon>
    </lineage>
</organism>
<dbReference type="Gene3D" id="2.120.10.10">
    <property type="match status" value="1"/>
</dbReference>
<dbReference type="AlphaFoldDB" id="A0A6J6E744"/>
<reference evidence="3" key="1">
    <citation type="submission" date="2020-05" db="EMBL/GenBank/DDBJ databases">
        <authorList>
            <person name="Chiriac C."/>
            <person name="Salcher M."/>
            <person name="Ghai R."/>
            <person name="Kavagutti S V."/>
        </authorList>
    </citation>
    <scope>NUCLEOTIDE SEQUENCE</scope>
</reference>
<accession>A0A6J6E744</accession>
<sequence length="499" mass="52227">MKKQSLGVAASAVALVIGVSSSLAAHAVAEWPWSTPVNITSAEFPYDNVPANPLMIDSQGRMMVVWKTVDNNNYRMASRTSLNGVDWTEPEYFTPANKDVSNAVLAVGNAGRITSLWLDYSGNDPIIWSNTFDGVSWLPAVKVTPNEGRYDSLAIVADPTGRVTALWENQGACSIDSSTSTDGQSWTPAVPVTTDVGRCPWAPQIVVDDSNRLTAIWNADDGQVTEYIVVEASTSTTPGSWSFAEVLSTVGEDARESTLATTSDGLAVAAWKSEQGTGPQIKSRSSQSGATWSPLVSHGSGDGGGPGVFTSPSGTVLLSWLSGTDGSDGVRVTSSQDGASWTSPVKISAEGDYAPFGRAQLSEDACGQIVATWTGSDAAQSTFFVQSSTSVNGLDWSAPLNPASAYDMSINLGLVEDAQGRVTALWYGVNLSDFVFGLQVSNMTKSACASLADTGADASVIGTNLALSAGLLAAGVVAVGLMRRRQLVGVARDTIRREL</sequence>
<proteinExistence type="predicted"/>
<feature type="region of interest" description="Disordered" evidence="1">
    <location>
        <begin position="272"/>
        <end position="309"/>
    </location>
</feature>
<feature type="compositionally biased region" description="Polar residues" evidence="1">
    <location>
        <begin position="274"/>
        <end position="291"/>
    </location>
</feature>
<keyword evidence="2" id="KW-0812">Transmembrane</keyword>
<keyword evidence="2" id="KW-1133">Transmembrane helix</keyword>
<dbReference type="EMBL" id="CAEZTD010000127">
    <property type="protein sequence ID" value="CAB4571089.1"/>
    <property type="molecule type" value="Genomic_DNA"/>
</dbReference>